<dbReference type="EMBL" id="CADEPI010000021">
    <property type="protein sequence ID" value="CAB3365666.1"/>
    <property type="molecule type" value="Genomic_DNA"/>
</dbReference>
<dbReference type="InterPro" id="IPR016965">
    <property type="entry name" value="Pase_PHOSPHO-typ"/>
</dbReference>
<evidence type="ECO:0000256" key="5">
    <source>
        <dbReference type="ARBA" id="ARBA00022842"/>
    </source>
</evidence>
<dbReference type="InterPro" id="IPR023214">
    <property type="entry name" value="HAD_sf"/>
</dbReference>
<evidence type="ECO:0000256" key="6">
    <source>
        <dbReference type="PIRSR" id="PIRSR031051-1"/>
    </source>
</evidence>
<name>A0A8S1CBR0_9INSE</name>
<feature type="binding site" evidence="7">
    <location>
        <position position="99"/>
    </location>
    <ligand>
        <name>substrate</name>
    </ligand>
</feature>
<keyword evidence="3 8" id="KW-0479">Metal-binding</keyword>
<evidence type="ECO:0008006" key="11">
    <source>
        <dbReference type="Google" id="ProtNLM"/>
    </source>
</evidence>
<feature type="binding site" evidence="8">
    <location>
        <position position="180"/>
    </location>
    <ligand>
        <name>Mg(2+)</name>
        <dbReference type="ChEBI" id="CHEBI:18420"/>
    </ligand>
</feature>
<dbReference type="NCBIfam" id="TIGR01488">
    <property type="entry name" value="HAD-SF-IB"/>
    <property type="match status" value="1"/>
</dbReference>
<keyword evidence="4" id="KW-0378">Hydrolase</keyword>
<evidence type="ECO:0000256" key="8">
    <source>
        <dbReference type="PIRSR" id="PIRSR031051-3"/>
    </source>
</evidence>
<evidence type="ECO:0000256" key="7">
    <source>
        <dbReference type="PIRSR" id="PIRSR031051-2"/>
    </source>
</evidence>
<feature type="binding site" evidence="7">
    <location>
        <position position="21"/>
    </location>
    <ligand>
        <name>substrate</name>
    </ligand>
</feature>
<keyword evidence="5 8" id="KW-0460">Magnesium</keyword>
<accession>A0A8S1CBR0</accession>
<dbReference type="OrthoDB" id="10267182at2759"/>
<gene>
    <name evidence="9" type="ORF">CLODIP_2_CD05484</name>
</gene>
<dbReference type="GO" id="GO:0016791">
    <property type="term" value="F:phosphatase activity"/>
    <property type="evidence" value="ECO:0007669"/>
    <property type="project" value="InterPro"/>
</dbReference>
<reference evidence="9 10" key="1">
    <citation type="submission" date="2020-04" db="EMBL/GenBank/DDBJ databases">
        <authorList>
            <person name="Alioto T."/>
            <person name="Alioto T."/>
            <person name="Gomez Garrido J."/>
        </authorList>
    </citation>
    <scope>NUCLEOTIDE SEQUENCE [LARGE SCALE GENOMIC DNA]</scope>
</reference>
<evidence type="ECO:0000256" key="4">
    <source>
        <dbReference type="ARBA" id="ARBA00022801"/>
    </source>
</evidence>
<comment type="caution">
    <text evidence="9">The sequence shown here is derived from an EMBL/GenBank/DDBJ whole genome shotgun (WGS) entry which is preliminary data.</text>
</comment>
<dbReference type="SUPFAM" id="SSF56784">
    <property type="entry name" value="HAD-like"/>
    <property type="match status" value="1"/>
</dbReference>
<evidence type="ECO:0000313" key="10">
    <source>
        <dbReference type="Proteomes" id="UP000494165"/>
    </source>
</evidence>
<evidence type="ECO:0000256" key="3">
    <source>
        <dbReference type="ARBA" id="ARBA00022723"/>
    </source>
</evidence>
<proteinExistence type="inferred from homology"/>
<feature type="binding site" evidence="8">
    <location>
        <position position="10"/>
    </location>
    <ligand>
        <name>Mg(2+)</name>
        <dbReference type="ChEBI" id="CHEBI:18420"/>
    </ligand>
</feature>
<dbReference type="InterPro" id="IPR036412">
    <property type="entry name" value="HAD-like_sf"/>
</dbReference>
<feature type="active site" description="Proton donor" evidence="6">
    <location>
        <position position="12"/>
    </location>
</feature>
<dbReference type="Proteomes" id="UP000494165">
    <property type="component" value="Unassembled WGS sequence"/>
</dbReference>
<dbReference type="NCBIfam" id="TIGR01489">
    <property type="entry name" value="DKMTPPase-SF"/>
    <property type="match status" value="1"/>
</dbReference>
<feature type="binding site" evidence="8">
    <location>
        <position position="12"/>
    </location>
    <ligand>
        <name>Mg(2+)</name>
        <dbReference type="ChEBI" id="CHEBI:18420"/>
    </ligand>
</feature>
<sequence length="243" mass="27750">MMRRLLMAFDFDHTIINDNSDLVARNMLKTTIPQEVSNLYRTDGWTAYMQCIFKLLKADGFSPLEVQSAIKKIPHTPGMDALLRGLHHRGDAEVIIISDSNSVFINDWLENAAVDHIVNKTFTNPAFYDDQGLLNINMYHEQDWCKLSTKNLCKGHILQSYVDERAREGVKFDCIGYVGDGNNDLCPCLKLSASDLAFPRKDYTLAKMISKENFDHKISAKIHLWESGHEILDIILKHLPPKQ</sequence>
<evidence type="ECO:0000313" key="9">
    <source>
        <dbReference type="EMBL" id="CAB3365666.1"/>
    </source>
</evidence>
<dbReference type="Pfam" id="PF06888">
    <property type="entry name" value="Put_Phosphatase"/>
    <property type="match status" value="1"/>
</dbReference>
<protein>
    <recommendedName>
        <fullName evidence="11">Pyridoxal phosphate phosphatase PHOSPHO2</fullName>
    </recommendedName>
</protein>
<comment type="cofactor">
    <cofactor evidence="1 8">
        <name>Mg(2+)</name>
        <dbReference type="ChEBI" id="CHEBI:18420"/>
    </cofactor>
</comment>
<dbReference type="InterPro" id="IPR006384">
    <property type="entry name" value="HAD_hydro_PyrdxlP_Pase-like"/>
</dbReference>
<dbReference type="Gene3D" id="3.40.50.1000">
    <property type="entry name" value="HAD superfamily/HAD-like"/>
    <property type="match status" value="1"/>
</dbReference>
<evidence type="ECO:0000256" key="2">
    <source>
        <dbReference type="ARBA" id="ARBA00008541"/>
    </source>
</evidence>
<organism evidence="9 10">
    <name type="scientific">Cloeon dipterum</name>
    <dbReference type="NCBI Taxonomy" id="197152"/>
    <lineage>
        <taxon>Eukaryota</taxon>
        <taxon>Metazoa</taxon>
        <taxon>Ecdysozoa</taxon>
        <taxon>Arthropoda</taxon>
        <taxon>Hexapoda</taxon>
        <taxon>Insecta</taxon>
        <taxon>Pterygota</taxon>
        <taxon>Palaeoptera</taxon>
        <taxon>Ephemeroptera</taxon>
        <taxon>Pisciforma</taxon>
        <taxon>Baetidae</taxon>
        <taxon>Cloeon</taxon>
    </lineage>
</organism>
<dbReference type="PIRSF" id="PIRSF031051">
    <property type="entry name" value="PyrdxlP_Pase_PHOSPHO2"/>
    <property type="match status" value="1"/>
</dbReference>
<evidence type="ECO:0000256" key="1">
    <source>
        <dbReference type="ARBA" id="ARBA00001946"/>
    </source>
</evidence>
<dbReference type="PANTHER" id="PTHR20889">
    <property type="entry name" value="PHOSPHATASE, ORPHAN 1, 2"/>
    <property type="match status" value="1"/>
</dbReference>
<dbReference type="GO" id="GO:0046872">
    <property type="term" value="F:metal ion binding"/>
    <property type="evidence" value="ECO:0007669"/>
    <property type="project" value="UniProtKB-KW"/>
</dbReference>
<dbReference type="AlphaFoldDB" id="A0A8S1CBR0"/>
<comment type="similarity">
    <text evidence="2">Belongs to the HAD-like hydrolase superfamily. PHOSPHO family.</text>
</comment>
<keyword evidence="10" id="KW-1185">Reference proteome</keyword>
<dbReference type="PANTHER" id="PTHR20889:SF12">
    <property type="entry name" value="LP01149P"/>
    <property type="match status" value="1"/>
</dbReference>
<feature type="active site" description="Nucleophile" evidence="6">
    <location>
        <position position="10"/>
    </location>
</feature>